<dbReference type="EMBL" id="NKCI01000078">
    <property type="protein sequence ID" value="RSL57894.1"/>
    <property type="molecule type" value="Genomic_DNA"/>
</dbReference>
<sequence length="102" mass="11157">MPSLTITGYQLDPDSTANAFDIASFDFDFGLDSLLSMRAFLVHAAFSAIGFAWEIELDAPGLTLIAWDREAGNGGLEVDIVHDIVFEVEYRVTKPSSLKDSN</sequence>
<proteinExistence type="predicted"/>
<dbReference type="AlphaFoldDB" id="A0A428PXU3"/>
<dbReference type="Proteomes" id="UP000288168">
    <property type="component" value="Unassembled WGS sequence"/>
</dbReference>
<name>A0A428PXU3_9HYPO</name>
<organism evidence="1 2">
    <name type="scientific">Fusarium duplospermum</name>
    <dbReference type="NCBI Taxonomy" id="1325734"/>
    <lineage>
        <taxon>Eukaryota</taxon>
        <taxon>Fungi</taxon>
        <taxon>Dikarya</taxon>
        <taxon>Ascomycota</taxon>
        <taxon>Pezizomycotina</taxon>
        <taxon>Sordariomycetes</taxon>
        <taxon>Hypocreomycetidae</taxon>
        <taxon>Hypocreales</taxon>
        <taxon>Nectriaceae</taxon>
        <taxon>Fusarium</taxon>
        <taxon>Fusarium solani species complex</taxon>
    </lineage>
</organism>
<gene>
    <name evidence="1" type="ORF">CEP54_008076</name>
</gene>
<accession>A0A428PXU3</accession>
<protein>
    <submittedName>
        <fullName evidence="1">Uncharacterized protein</fullName>
    </submittedName>
</protein>
<keyword evidence="2" id="KW-1185">Reference proteome</keyword>
<evidence type="ECO:0000313" key="1">
    <source>
        <dbReference type="EMBL" id="RSL57894.1"/>
    </source>
</evidence>
<reference evidence="1 2" key="1">
    <citation type="submission" date="2017-06" db="EMBL/GenBank/DDBJ databases">
        <title>Comparative genomic analysis of Ambrosia Fusariam Clade fungi.</title>
        <authorList>
            <person name="Stajich J.E."/>
            <person name="Carrillo J."/>
            <person name="Kijimoto T."/>
            <person name="Eskalen A."/>
            <person name="O'Donnell K."/>
            <person name="Kasson M."/>
        </authorList>
    </citation>
    <scope>NUCLEOTIDE SEQUENCE [LARGE SCALE GENOMIC DNA]</scope>
    <source>
        <strain evidence="1 2">NRRL62584</strain>
    </source>
</reference>
<comment type="caution">
    <text evidence="1">The sequence shown here is derived from an EMBL/GenBank/DDBJ whole genome shotgun (WGS) entry which is preliminary data.</text>
</comment>
<evidence type="ECO:0000313" key="2">
    <source>
        <dbReference type="Proteomes" id="UP000288168"/>
    </source>
</evidence>